<sequence>MREVVLVCKGTTILVFTPYFFRKKLGEKTE</sequence>
<accession>R5VRW3</accession>
<evidence type="ECO:0000313" key="1">
    <source>
        <dbReference type="EMBL" id="CCZ86291.1"/>
    </source>
</evidence>
<organism evidence="1 2">
    <name type="scientific">Phocaeicola plebeius CAG:211</name>
    <dbReference type="NCBI Taxonomy" id="1263052"/>
    <lineage>
        <taxon>Bacteria</taxon>
        <taxon>Pseudomonadati</taxon>
        <taxon>Bacteroidota</taxon>
        <taxon>Bacteroidia</taxon>
        <taxon>Bacteroidales</taxon>
        <taxon>Bacteroidaceae</taxon>
        <taxon>Phocaeicola</taxon>
    </lineage>
</organism>
<gene>
    <name evidence="1" type="ORF">BN536_01217</name>
</gene>
<protein>
    <submittedName>
        <fullName evidence="1">Uncharacterized protein</fullName>
    </submittedName>
</protein>
<dbReference type="EMBL" id="CBAT010000029">
    <property type="protein sequence ID" value="CCZ86291.1"/>
    <property type="molecule type" value="Genomic_DNA"/>
</dbReference>
<name>R5VRW3_9BACT</name>
<dbReference type="Proteomes" id="UP000018372">
    <property type="component" value="Unassembled WGS sequence"/>
</dbReference>
<comment type="caution">
    <text evidence="1">The sequence shown here is derived from an EMBL/GenBank/DDBJ whole genome shotgun (WGS) entry which is preliminary data.</text>
</comment>
<proteinExistence type="predicted"/>
<dbReference type="AlphaFoldDB" id="R5VRW3"/>
<reference evidence="1" key="1">
    <citation type="submission" date="2012-11" db="EMBL/GenBank/DDBJ databases">
        <title>Dependencies among metagenomic species, viruses, plasmids and units of genetic variation.</title>
        <authorList>
            <person name="Nielsen H.B."/>
            <person name="Almeida M."/>
            <person name="Juncker A.S."/>
            <person name="Rasmussen S."/>
            <person name="Li J."/>
            <person name="Sunagawa S."/>
            <person name="Plichta D."/>
            <person name="Gautier L."/>
            <person name="Le Chatelier E."/>
            <person name="Peletier E."/>
            <person name="Bonde I."/>
            <person name="Nielsen T."/>
            <person name="Manichanh C."/>
            <person name="Arumugam M."/>
            <person name="Batto J."/>
            <person name="Santos M.B.Q.D."/>
            <person name="Blom N."/>
            <person name="Borruel N."/>
            <person name="Burgdorf K.S."/>
            <person name="Boumezbeur F."/>
            <person name="Casellas F."/>
            <person name="Dore J."/>
            <person name="Guarner F."/>
            <person name="Hansen T."/>
            <person name="Hildebrand F."/>
            <person name="Kaas R.S."/>
            <person name="Kennedy S."/>
            <person name="Kristiansen K."/>
            <person name="Kultima J.R."/>
            <person name="Leonard P."/>
            <person name="Levenez F."/>
            <person name="Lund O."/>
            <person name="Moumen B."/>
            <person name="Le Paslier D."/>
            <person name="Pons N."/>
            <person name="Pedersen O."/>
            <person name="Prifti E."/>
            <person name="Qin J."/>
            <person name="Raes J."/>
            <person name="Tap J."/>
            <person name="Tims S."/>
            <person name="Ussery D.W."/>
            <person name="Yamada T."/>
            <person name="MetaHit consortium"/>
            <person name="Renault P."/>
            <person name="Sicheritz-Ponten T."/>
            <person name="Bork P."/>
            <person name="Wang J."/>
            <person name="Brunak S."/>
            <person name="Ehrlich S.D."/>
        </authorList>
    </citation>
    <scope>NUCLEOTIDE SEQUENCE [LARGE SCALE GENOMIC DNA]</scope>
</reference>
<evidence type="ECO:0000313" key="2">
    <source>
        <dbReference type="Proteomes" id="UP000018372"/>
    </source>
</evidence>